<dbReference type="EMBL" id="MU003780">
    <property type="protein sequence ID" value="KAF2722788.1"/>
    <property type="molecule type" value="Genomic_DNA"/>
</dbReference>
<dbReference type="InterPro" id="IPR015965">
    <property type="entry name" value="tRNA_lig_PDEase"/>
</dbReference>
<comment type="caution">
    <text evidence="5">The sequence shown here is derived from an EMBL/GenBank/DDBJ whole genome shotgun (WGS) entry which is preliminary data.</text>
</comment>
<evidence type="ECO:0000313" key="6">
    <source>
        <dbReference type="Proteomes" id="UP000799441"/>
    </source>
</evidence>
<dbReference type="GO" id="GO:0005634">
    <property type="term" value="C:nucleus"/>
    <property type="evidence" value="ECO:0007669"/>
    <property type="project" value="TreeGrafter"/>
</dbReference>
<dbReference type="GO" id="GO:0006388">
    <property type="term" value="P:tRNA splicing, via endonucleolytic cleavage and ligation"/>
    <property type="evidence" value="ECO:0007669"/>
    <property type="project" value="InterPro"/>
</dbReference>
<proteinExistence type="predicted"/>
<dbReference type="FunFam" id="3.40.50.300:FF:001690">
    <property type="entry name" value="tRNA ligase"/>
    <property type="match status" value="1"/>
</dbReference>
<evidence type="ECO:0000259" key="2">
    <source>
        <dbReference type="Pfam" id="PF08302"/>
    </source>
</evidence>
<dbReference type="Pfam" id="PF09511">
    <property type="entry name" value="RNA_lig_T4_1"/>
    <property type="match status" value="1"/>
</dbReference>
<protein>
    <recommendedName>
        <fullName evidence="7">tRNA ligase</fullName>
    </recommendedName>
</protein>
<feature type="domain" description="tRNA ligase phosphodiesterase" evidence="2">
    <location>
        <begin position="309"/>
        <end position="554"/>
    </location>
</feature>
<dbReference type="Pfam" id="PF08303">
    <property type="entry name" value="tRNA_lig_kinase"/>
    <property type="match status" value="1"/>
</dbReference>
<feature type="domain" description="tRNA ligase kinase" evidence="3">
    <location>
        <begin position="147"/>
        <end position="306"/>
    </location>
</feature>
<dbReference type="GO" id="GO:0003972">
    <property type="term" value="F:RNA ligase (ATP) activity"/>
    <property type="evidence" value="ECO:0007669"/>
    <property type="project" value="InterPro"/>
</dbReference>
<evidence type="ECO:0008006" key="7">
    <source>
        <dbReference type="Google" id="ProtNLM"/>
    </source>
</evidence>
<dbReference type="OrthoDB" id="276239at2759"/>
<evidence type="ECO:0000259" key="4">
    <source>
        <dbReference type="Pfam" id="PF09511"/>
    </source>
</evidence>
<keyword evidence="6" id="KW-1185">Reference proteome</keyword>
<dbReference type="Gene3D" id="3.40.50.300">
    <property type="entry name" value="P-loop containing nucleotide triphosphate hydrolases"/>
    <property type="match status" value="1"/>
</dbReference>
<dbReference type="InterPro" id="IPR019039">
    <property type="entry name" value="T4-Rnl1-like_N"/>
</dbReference>
<dbReference type="GO" id="GO:0005524">
    <property type="term" value="F:ATP binding"/>
    <property type="evidence" value="ECO:0007669"/>
    <property type="project" value="InterPro"/>
</dbReference>
<evidence type="ECO:0000256" key="1">
    <source>
        <dbReference type="SAM" id="MobiDB-lite"/>
    </source>
</evidence>
<dbReference type="Proteomes" id="UP000799441">
    <property type="component" value="Unassembled WGS sequence"/>
</dbReference>
<dbReference type="SUPFAM" id="SSF52540">
    <property type="entry name" value="P-loop containing nucleoside triphosphate hydrolases"/>
    <property type="match status" value="1"/>
</dbReference>
<dbReference type="AlphaFoldDB" id="A0A9P4URG6"/>
<dbReference type="Pfam" id="PF08302">
    <property type="entry name" value="tRNA_lig_CPD"/>
    <property type="match status" value="1"/>
</dbReference>
<evidence type="ECO:0000259" key="3">
    <source>
        <dbReference type="Pfam" id="PF08303"/>
    </source>
</evidence>
<dbReference type="PANTHER" id="PTHR32004">
    <property type="entry name" value="TRNA LIGASE"/>
    <property type="match status" value="1"/>
</dbReference>
<dbReference type="InterPro" id="IPR015966">
    <property type="entry name" value="tRNA_lig_kin_fungi"/>
</dbReference>
<feature type="region of interest" description="Disordered" evidence="1">
    <location>
        <begin position="355"/>
        <end position="378"/>
    </location>
</feature>
<reference evidence="5" key="1">
    <citation type="journal article" date="2020" name="Stud. Mycol.">
        <title>101 Dothideomycetes genomes: a test case for predicting lifestyles and emergence of pathogens.</title>
        <authorList>
            <person name="Haridas S."/>
            <person name="Albert R."/>
            <person name="Binder M."/>
            <person name="Bloem J."/>
            <person name="Labutti K."/>
            <person name="Salamov A."/>
            <person name="Andreopoulos B."/>
            <person name="Baker S."/>
            <person name="Barry K."/>
            <person name="Bills G."/>
            <person name="Bluhm B."/>
            <person name="Cannon C."/>
            <person name="Castanera R."/>
            <person name="Culley D."/>
            <person name="Daum C."/>
            <person name="Ezra D."/>
            <person name="Gonzalez J."/>
            <person name="Henrissat B."/>
            <person name="Kuo A."/>
            <person name="Liang C."/>
            <person name="Lipzen A."/>
            <person name="Lutzoni F."/>
            <person name="Magnuson J."/>
            <person name="Mondo S."/>
            <person name="Nolan M."/>
            <person name="Ohm R."/>
            <person name="Pangilinan J."/>
            <person name="Park H.-J."/>
            <person name="Ramirez L."/>
            <person name="Alfaro M."/>
            <person name="Sun H."/>
            <person name="Tritt A."/>
            <person name="Yoshinaga Y."/>
            <person name="Zwiers L.-H."/>
            <person name="Turgeon B."/>
            <person name="Goodwin S."/>
            <person name="Spatafora J."/>
            <person name="Crous P."/>
            <person name="Grigoriev I."/>
        </authorList>
    </citation>
    <scope>NUCLEOTIDE SEQUENCE</scope>
    <source>
        <strain evidence="5">CBS 116435</strain>
    </source>
</reference>
<name>A0A9P4URG6_9PEZI</name>
<organism evidence="5 6">
    <name type="scientific">Polychaeton citri CBS 116435</name>
    <dbReference type="NCBI Taxonomy" id="1314669"/>
    <lineage>
        <taxon>Eukaryota</taxon>
        <taxon>Fungi</taxon>
        <taxon>Dikarya</taxon>
        <taxon>Ascomycota</taxon>
        <taxon>Pezizomycotina</taxon>
        <taxon>Dothideomycetes</taxon>
        <taxon>Dothideomycetidae</taxon>
        <taxon>Capnodiales</taxon>
        <taxon>Capnodiaceae</taxon>
        <taxon>Polychaeton</taxon>
    </lineage>
</organism>
<evidence type="ECO:0000313" key="5">
    <source>
        <dbReference type="EMBL" id="KAF2722788.1"/>
    </source>
</evidence>
<feature type="domain" description="T4 RNA ligase 1-like N-terminal" evidence="4">
    <location>
        <begin position="1"/>
        <end position="55"/>
    </location>
</feature>
<gene>
    <name evidence="5" type="ORF">K431DRAFT_283608</name>
</gene>
<dbReference type="InterPro" id="IPR027417">
    <property type="entry name" value="P-loop_NTPase"/>
</dbReference>
<dbReference type="PANTHER" id="PTHR32004:SF1">
    <property type="entry name" value="TRNA LIGASE"/>
    <property type="match status" value="1"/>
</dbReference>
<sequence>MDDIKQVKRFLESTAETGSYDGRDTEGFVIRCQSKAGTNAWHDWFFKYKFEEPYLMYRQWRECTKAIIAGKPPKYKKHKKVTEEYLEFARRQLHGNPGLRDAYQHNHGIIKLRDDFLAFRGVKGSDIIRQEALEGDGGNEDVVKDVMLVAVASIGCGKTTVALALCNLFKWGHVQNDNITARKGKPAVFAQECCMKLADANAMVADRNNHQRRERKQLIEDVTRIVPGTRFVALHYVHDRRAYDKIRRQTRDRVLSRGDNHQTIQAGTKGPGEIIGIMEGFLDRFEPVNDDELPDSDFDIVIDLDVCASSRGNLETVVNRMYAEYPKLFRNNPKPSADDMDDAIHTALNDYQPDIKHEIKGGGGKQKNKGQANSAKKQRERKLEYFAVQLPATRVTRLLENIFKDEGPESVKMYDALKLDRRVQTEFHVTLIHRSASGDPYWATLADMYNKAKEEQSNLEPKLGLCTVRIERLVWDGRVMAFVARLSSPGDEDWHTTNKVAHSTVGTAAAAIKPVESNALLERWLEVGSGGNTGIRDLMVDGVVELEGVVRGVLQQRG</sequence>
<accession>A0A9P4URG6</accession>